<comment type="caution">
    <text evidence="2">The sequence shown here is derived from an EMBL/GenBank/DDBJ whole genome shotgun (WGS) entry which is preliminary data.</text>
</comment>
<evidence type="ECO:0000313" key="3">
    <source>
        <dbReference type="Proteomes" id="UP001500713"/>
    </source>
</evidence>
<accession>A0ABN1A3T1</accession>
<reference evidence="2 3" key="1">
    <citation type="journal article" date="2019" name="Int. J. Syst. Evol. Microbiol.">
        <title>The Global Catalogue of Microorganisms (GCM) 10K type strain sequencing project: providing services to taxonomists for standard genome sequencing and annotation.</title>
        <authorList>
            <consortium name="The Broad Institute Genomics Platform"/>
            <consortium name="The Broad Institute Genome Sequencing Center for Infectious Disease"/>
            <person name="Wu L."/>
            <person name="Ma J."/>
        </authorList>
    </citation>
    <scope>NUCLEOTIDE SEQUENCE [LARGE SCALE GENOMIC DNA]</scope>
    <source>
        <strain evidence="2 3">JCM 14162</strain>
    </source>
</reference>
<name>A0ABN1A3T1_9SPHN</name>
<evidence type="ECO:0000313" key="2">
    <source>
        <dbReference type="EMBL" id="GAA0466826.1"/>
    </source>
</evidence>
<organism evidence="2 3">
    <name type="scientific">Parasphingorhabdus litoris</name>
    <dbReference type="NCBI Taxonomy" id="394733"/>
    <lineage>
        <taxon>Bacteria</taxon>
        <taxon>Pseudomonadati</taxon>
        <taxon>Pseudomonadota</taxon>
        <taxon>Alphaproteobacteria</taxon>
        <taxon>Sphingomonadales</taxon>
        <taxon>Sphingomonadaceae</taxon>
        <taxon>Parasphingorhabdus</taxon>
    </lineage>
</organism>
<feature type="chain" id="PRO_5045629411" evidence="1">
    <location>
        <begin position="25"/>
        <end position="161"/>
    </location>
</feature>
<sequence length="161" mass="17854">MNAGRTTLSFLDLALMLLSAFAYAHFVNIADPEARKKLAEAIEQKSAVLGTYEYEVTDFFSNSNAMLTTFAREEIAEILAVQQDQSLAIYVPAVTETADSQRLRQWEKTAARSAAIADAFEKAGQDGKMIALKMPDKLVSQTQEGQKIKLTFRPLKNDQSD</sequence>
<keyword evidence="1" id="KW-0732">Signal</keyword>
<dbReference type="EMBL" id="BAAAEM010000002">
    <property type="protein sequence ID" value="GAA0466826.1"/>
    <property type="molecule type" value="Genomic_DNA"/>
</dbReference>
<proteinExistence type="predicted"/>
<gene>
    <name evidence="2" type="ORF">GCM10009096_04410</name>
</gene>
<dbReference type="RefSeq" id="WP_229954013.1">
    <property type="nucleotide sequence ID" value="NZ_BAAAEM010000002.1"/>
</dbReference>
<protein>
    <submittedName>
        <fullName evidence="2">Uncharacterized protein</fullName>
    </submittedName>
</protein>
<evidence type="ECO:0000256" key="1">
    <source>
        <dbReference type="SAM" id="SignalP"/>
    </source>
</evidence>
<keyword evidence="3" id="KW-1185">Reference proteome</keyword>
<dbReference type="Proteomes" id="UP001500713">
    <property type="component" value="Unassembled WGS sequence"/>
</dbReference>
<feature type="signal peptide" evidence="1">
    <location>
        <begin position="1"/>
        <end position="24"/>
    </location>
</feature>